<gene>
    <name evidence="7" type="ORF">DU428_11355</name>
</gene>
<evidence type="ECO:0000313" key="8">
    <source>
        <dbReference type="Proteomes" id="UP000252249"/>
    </source>
</evidence>
<dbReference type="CDD" id="cd07185">
    <property type="entry name" value="OmpA_C-like"/>
    <property type="match status" value="1"/>
</dbReference>
<dbReference type="InterPro" id="IPR006665">
    <property type="entry name" value="OmpA-like"/>
</dbReference>
<evidence type="ECO:0000256" key="1">
    <source>
        <dbReference type="ARBA" id="ARBA00004442"/>
    </source>
</evidence>
<organism evidence="7 8">
    <name type="scientific">Oceanihabitans sediminis</name>
    <dbReference type="NCBI Taxonomy" id="1812012"/>
    <lineage>
        <taxon>Bacteria</taxon>
        <taxon>Pseudomonadati</taxon>
        <taxon>Bacteroidota</taxon>
        <taxon>Flavobacteriia</taxon>
        <taxon>Flavobacteriales</taxon>
        <taxon>Flavobacteriaceae</taxon>
        <taxon>Oceanihabitans</taxon>
    </lineage>
</organism>
<dbReference type="Gene3D" id="2.60.40.1120">
    <property type="entry name" value="Carboxypeptidase-like, regulatory domain"/>
    <property type="match status" value="1"/>
</dbReference>
<dbReference type="InterPro" id="IPR036737">
    <property type="entry name" value="OmpA-like_sf"/>
</dbReference>
<reference evidence="7 8" key="1">
    <citation type="submission" date="2018-07" db="EMBL/GenBank/DDBJ databases">
        <title>Oceanihabitans testaceum sp. nov., isolated from marine sediment.</title>
        <authorList>
            <person name="Li C.-M."/>
        </authorList>
    </citation>
    <scope>NUCLEOTIDE SEQUENCE [LARGE SCALE GENOMIC DNA]</scope>
    <source>
        <strain evidence="7 8">S9-10</strain>
    </source>
</reference>
<keyword evidence="8" id="KW-1185">Reference proteome</keyword>
<dbReference type="EMBL" id="QPIG01000004">
    <property type="protein sequence ID" value="RCU56931.1"/>
    <property type="molecule type" value="Genomic_DNA"/>
</dbReference>
<dbReference type="InterPro" id="IPR006664">
    <property type="entry name" value="OMP_bac"/>
</dbReference>
<protein>
    <submittedName>
        <fullName evidence="7">Cell envelope biogenesis protein OmpA</fullName>
    </submittedName>
</protein>
<dbReference type="InterPro" id="IPR011990">
    <property type="entry name" value="TPR-like_helical_dom_sf"/>
</dbReference>
<evidence type="ECO:0000256" key="3">
    <source>
        <dbReference type="ARBA" id="ARBA00023237"/>
    </source>
</evidence>
<dbReference type="InterPro" id="IPR011659">
    <property type="entry name" value="WD40"/>
</dbReference>
<proteinExistence type="predicted"/>
<dbReference type="InterPro" id="IPR011042">
    <property type="entry name" value="6-blade_b-propeller_TolB-like"/>
</dbReference>
<keyword evidence="2 5" id="KW-0472">Membrane</keyword>
<dbReference type="RefSeq" id="WP_113966407.1">
    <property type="nucleotide sequence ID" value="NZ_QNRP01000004.1"/>
</dbReference>
<evidence type="ECO:0000256" key="5">
    <source>
        <dbReference type="PROSITE-ProRule" id="PRU00473"/>
    </source>
</evidence>
<keyword evidence="4" id="KW-0802">TPR repeat</keyword>
<evidence type="ECO:0000259" key="6">
    <source>
        <dbReference type="PROSITE" id="PS51123"/>
    </source>
</evidence>
<accession>A0A368P6L7</accession>
<comment type="caution">
    <text evidence="7">The sequence shown here is derived from an EMBL/GenBank/DDBJ whole genome shotgun (WGS) entry which is preliminary data.</text>
</comment>
<feature type="domain" description="OmpA-like" evidence="6">
    <location>
        <begin position="528"/>
        <end position="648"/>
    </location>
</feature>
<dbReference type="InterPro" id="IPR050330">
    <property type="entry name" value="Bact_OuterMem_StrucFunc"/>
</dbReference>
<comment type="subcellular location">
    <subcellularLocation>
        <location evidence="1">Cell outer membrane</location>
    </subcellularLocation>
</comment>
<dbReference type="SUPFAM" id="SSF103088">
    <property type="entry name" value="OmpA-like"/>
    <property type="match status" value="1"/>
</dbReference>
<keyword evidence="3" id="KW-0998">Cell outer membrane</keyword>
<sequence>MKNTILKPLLFIALVLSVFGSSKIYSQDRKVAKATKDFDKMEYVNAQKIYLAVAEKGYGSEELFTKLAESYYFNAQYDAAVKWYARLFELAPSPEKTISKLRYSQALKATGENKQAENYYESYREDVGETANLKPAIDYANLIEQNSGRYQIQTVAGLYGDDKISFGHTKKDDALVFSSTENQKPTFLNRKSGWDGLSYLSLYMVNLDSTNQTTGKAQKLKGNLNSVYHESSAVYTKDLNTMYFTRSNNTAKKSKDDTKLKIYRTQKKGNKWTVPEELNFNSDHYSSAHPALSPDEKTLYFSSDRPGGFGESDLYRVSINKDGTLGTPENLGAKINTSGKETFPFIDADNGLYFSSDGHFGLGGLDVFYIKIEENKQYGNLLNVGAPINSYADDFAFGIEKDKGFISSNRSKDIGAFVYDNIYTFVETQPITDVYKAIIEGVVTDKQTNKPLNNASIVIKDSENNQYAIVETDENGYYKVEINRYEIYTIIASKENYDRDDKQSKASVATQKIDFELLQNEIALVPGVDLAKVLNIPIIYFDFDKSNIRKDAQVDLEKVLIVLQEHENLRINIRSHTDSRGNSNYNQSLSQRRAVSTMNYLVSKGIDSRRLTFEGLGESELVNNCGDNEQCSEVEHQENRRSEFIVID</sequence>
<dbReference type="Gene3D" id="2.120.10.30">
    <property type="entry name" value="TolB, C-terminal domain"/>
    <property type="match status" value="1"/>
</dbReference>
<dbReference type="PRINTS" id="PR01021">
    <property type="entry name" value="OMPADOMAIN"/>
</dbReference>
<dbReference type="Proteomes" id="UP000252249">
    <property type="component" value="Unassembled WGS sequence"/>
</dbReference>
<dbReference type="InterPro" id="IPR019734">
    <property type="entry name" value="TPR_rpt"/>
</dbReference>
<dbReference type="GO" id="GO:0009279">
    <property type="term" value="C:cell outer membrane"/>
    <property type="evidence" value="ECO:0007669"/>
    <property type="project" value="UniProtKB-SubCell"/>
</dbReference>
<name>A0A368P6L7_9FLAO</name>
<dbReference type="PROSITE" id="PS51123">
    <property type="entry name" value="OMPA_2"/>
    <property type="match status" value="1"/>
</dbReference>
<dbReference type="SUPFAM" id="SSF48452">
    <property type="entry name" value="TPR-like"/>
    <property type="match status" value="1"/>
</dbReference>
<evidence type="ECO:0000313" key="7">
    <source>
        <dbReference type="EMBL" id="RCU56931.1"/>
    </source>
</evidence>
<dbReference type="Pfam" id="PF13715">
    <property type="entry name" value="CarbopepD_reg_2"/>
    <property type="match status" value="1"/>
</dbReference>
<dbReference type="PANTHER" id="PTHR30329">
    <property type="entry name" value="STATOR ELEMENT OF FLAGELLAR MOTOR COMPLEX"/>
    <property type="match status" value="1"/>
</dbReference>
<dbReference type="SUPFAM" id="SSF49464">
    <property type="entry name" value="Carboxypeptidase regulatory domain-like"/>
    <property type="match status" value="1"/>
</dbReference>
<dbReference type="SUPFAM" id="SSF82171">
    <property type="entry name" value="DPP6 N-terminal domain-like"/>
    <property type="match status" value="1"/>
</dbReference>
<dbReference type="AlphaFoldDB" id="A0A368P6L7"/>
<dbReference type="PROSITE" id="PS50005">
    <property type="entry name" value="TPR"/>
    <property type="match status" value="1"/>
</dbReference>
<dbReference type="Pfam" id="PF00691">
    <property type="entry name" value="OmpA"/>
    <property type="match status" value="1"/>
</dbReference>
<dbReference type="Gene3D" id="1.25.40.10">
    <property type="entry name" value="Tetratricopeptide repeat domain"/>
    <property type="match status" value="1"/>
</dbReference>
<dbReference type="Gene3D" id="3.30.1330.60">
    <property type="entry name" value="OmpA-like domain"/>
    <property type="match status" value="1"/>
</dbReference>
<dbReference type="PANTHER" id="PTHR30329:SF21">
    <property type="entry name" value="LIPOPROTEIN YIAD-RELATED"/>
    <property type="match status" value="1"/>
</dbReference>
<dbReference type="Pfam" id="PF07676">
    <property type="entry name" value="PD40"/>
    <property type="match status" value="2"/>
</dbReference>
<dbReference type="OrthoDB" id="9809364at2"/>
<evidence type="ECO:0000256" key="4">
    <source>
        <dbReference type="PROSITE-ProRule" id="PRU00339"/>
    </source>
</evidence>
<dbReference type="InterPro" id="IPR008969">
    <property type="entry name" value="CarboxyPept-like_regulatory"/>
</dbReference>
<evidence type="ECO:0000256" key="2">
    <source>
        <dbReference type="ARBA" id="ARBA00023136"/>
    </source>
</evidence>
<feature type="repeat" description="TPR" evidence="4">
    <location>
        <begin position="61"/>
        <end position="94"/>
    </location>
</feature>